<evidence type="ECO:0000313" key="3">
    <source>
        <dbReference type="Proteomes" id="UP000285112"/>
    </source>
</evidence>
<comment type="caution">
    <text evidence="2">The sequence shown here is derived from an EMBL/GenBank/DDBJ whole genome shotgun (WGS) entry which is preliminary data.</text>
</comment>
<dbReference type="InterPro" id="IPR011335">
    <property type="entry name" value="Restrct_endonuc-II-like"/>
</dbReference>
<dbReference type="RefSeq" id="WP_120023152.1">
    <property type="nucleotide sequence ID" value="NZ_QZFV01000070.1"/>
</dbReference>
<keyword evidence="3" id="KW-1185">Reference proteome</keyword>
<dbReference type="InterPro" id="IPR008538">
    <property type="entry name" value="Uma2"/>
</dbReference>
<organism evidence="2 3">
    <name type="scientific">Amycolatopsis panacis</name>
    <dbReference type="NCBI Taxonomy" id="2340917"/>
    <lineage>
        <taxon>Bacteria</taxon>
        <taxon>Bacillati</taxon>
        <taxon>Actinomycetota</taxon>
        <taxon>Actinomycetes</taxon>
        <taxon>Pseudonocardiales</taxon>
        <taxon>Pseudonocardiaceae</taxon>
        <taxon>Amycolatopsis</taxon>
    </lineage>
</organism>
<keyword evidence="2" id="KW-0378">Hydrolase</keyword>
<dbReference type="InterPro" id="IPR012296">
    <property type="entry name" value="Nuclease_put_TT1808"/>
</dbReference>
<protein>
    <submittedName>
        <fullName evidence="2">Uma2 family endonuclease</fullName>
    </submittedName>
</protein>
<keyword evidence="2" id="KW-0540">Nuclease</keyword>
<dbReference type="Gene3D" id="3.90.1570.10">
    <property type="entry name" value="tt1808, chain A"/>
    <property type="match status" value="1"/>
</dbReference>
<proteinExistence type="predicted"/>
<keyword evidence="2" id="KW-0255">Endonuclease</keyword>
<dbReference type="CDD" id="cd06260">
    <property type="entry name" value="DUF820-like"/>
    <property type="match status" value="1"/>
</dbReference>
<dbReference type="GO" id="GO:0004519">
    <property type="term" value="F:endonuclease activity"/>
    <property type="evidence" value="ECO:0007669"/>
    <property type="project" value="UniProtKB-KW"/>
</dbReference>
<dbReference type="Proteomes" id="UP000285112">
    <property type="component" value="Unassembled WGS sequence"/>
</dbReference>
<sequence length="189" mass="20709">MDVSALPHRLLSITDYLALGEVEPGYTELVEGRLVFSPTPSARHNRAALELGVHLVEQAPSGYDVVFGVDLDLLLAAPGAPGFSRRPDLLVTTRPVVNRDEPVLRADEVPLVIEVASPDSRRTDHKTKHSEYAEAGIPFYWVLDLTQPISLVVCHQDGESRYRNGPAVTGVFTTTEPFPCEIDLNALLD</sequence>
<dbReference type="AlphaFoldDB" id="A0A419I6I3"/>
<feature type="domain" description="Putative restriction endonuclease" evidence="1">
    <location>
        <begin position="15"/>
        <end position="167"/>
    </location>
</feature>
<gene>
    <name evidence="2" type="ORF">D5S19_10485</name>
</gene>
<evidence type="ECO:0000259" key="1">
    <source>
        <dbReference type="Pfam" id="PF05685"/>
    </source>
</evidence>
<dbReference type="PANTHER" id="PTHR35400:SF3">
    <property type="entry name" value="SLL1072 PROTEIN"/>
    <property type="match status" value="1"/>
</dbReference>
<evidence type="ECO:0000313" key="2">
    <source>
        <dbReference type="EMBL" id="RJQ87063.1"/>
    </source>
</evidence>
<dbReference type="Pfam" id="PF05685">
    <property type="entry name" value="Uma2"/>
    <property type="match status" value="1"/>
</dbReference>
<name>A0A419I6I3_9PSEU</name>
<dbReference type="PANTHER" id="PTHR35400">
    <property type="entry name" value="SLR1083 PROTEIN"/>
    <property type="match status" value="1"/>
</dbReference>
<reference evidence="2 3" key="1">
    <citation type="submission" date="2018-09" db="EMBL/GenBank/DDBJ databases">
        <title>YIM PH 21725 draft genome.</title>
        <authorList>
            <person name="Miao C."/>
        </authorList>
    </citation>
    <scope>NUCLEOTIDE SEQUENCE [LARGE SCALE GENOMIC DNA]</scope>
    <source>
        <strain evidence="3">YIM PH21725</strain>
    </source>
</reference>
<dbReference type="SUPFAM" id="SSF52980">
    <property type="entry name" value="Restriction endonuclease-like"/>
    <property type="match status" value="1"/>
</dbReference>
<dbReference type="EMBL" id="QZFV01000070">
    <property type="protein sequence ID" value="RJQ87063.1"/>
    <property type="molecule type" value="Genomic_DNA"/>
</dbReference>
<dbReference type="OrthoDB" id="9799703at2"/>
<accession>A0A419I6I3</accession>